<dbReference type="HAMAP" id="MF_00021">
    <property type="entry name" value="ThiI"/>
    <property type="match status" value="1"/>
</dbReference>
<dbReference type="SUPFAM" id="SSF52402">
    <property type="entry name" value="Adenine nucleotide alpha hydrolases-like"/>
    <property type="match status" value="1"/>
</dbReference>
<feature type="binding site" evidence="9">
    <location>
        <position position="296"/>
    </location>
    <ligand>
        <name>ATP</name>
        <dbReference type="ChEBI" id="CHEBI:30616"/>
    </ligand>
</feature>
<dbReference type="InterPro" id="IPR049962">
    <property type="entry name" value="THUMP_ThiI"/>
</dbReference>
<gene>
    <name evidence="9 11" type="primary">thiI</name>
    <name evidence="11" type="ORF">MOO46_00785</name>
</gene>
<dbReference type="Proteomes" id="UP000831859">
    <property type="component" value="Chromosome"/>
</dbReference>
<dbReference type="SMART" id="SM00981">
    <property type="entry name" value="THUMP"/>
    <property type="match status" value="1"/>
</dbReference>
<name>A0ABY4PI55_9LACO</name>
<keyword evidence="12" id="KW-1185">Reference proteome</keyword>
<dbReference type="Gene3D" id="3.30.2130.30">
    <property type="match status" value="1"/>
</dbReference>
<sequence length="405" mass="45533">MQYTEIMVRYGELSTKGKNRKDFIKQLGKNVKRVLHNFENLEISAKRDRLHITLNGEDSSSIMNRLKDVFGIETFSPVMKVEKDIESAKKVVAEIVKSQYKPGMTFKIDTRRQDKNFPLNTHEINDALGGAVVNEIDGIKAQMKDPDITIRAEFRMNGIFLSSLTISGAGGLPVGTGGRATMMLSGGIDSPVASYLGMKRGVRLDMVHFYSPPYTSEQALAKAKQLTEKLTRFGGNIQFLQVPFTEIQEEIKDKVPEGYLMTVQRRMMLRLTTALTLKRHCKGIFTGESLGQVASQTLESMMAINDVTNLPVLRPLSSLDKTEIIRIAENIDTYDLSIMPFEDCCTVFTPPAPRTKPNLYRTRECEAMIDVEGLMERALDKVKIVDIKNGEEFLNAQEDVFSELL</sequence>
<dbReference type="Pfam" id="PF22025">
    <property type="entry name" value="ThiI_fer"/>
    <property type="match status" value="1"/>
</dbReference>
<evidence type="ECO:0000256" key="1">
    <source>
        <dbReference type="ARBA" id="ARBA00004496"/>
    </source>
</evidence>
<evidence type="ECO:0000256" key="4">
    <source>
        <dbReference type="ARBA" id="ARBA00022679"/>
    </source>
</evidence>
<keyword evidence="4 9" id="KW-0808">Transferase</keyword>
<dbReference type="Pfam" id="PF02926">
    <property type="entry name" value="THUMP"/>
    <property type="match status" value="1"/>
</dbReference>
<keyword evidence="3 9" id="KW-0820">tRNA-binding</keyword>
<keyword evidence="8 9" id="KW-0784">Thiamine biosynthesis</keyword>
<proteinExistence type="inferred from homology"/>
<keyword evidence="6 9" id="KW-0067">ATP-binding</keyword>
<dbReference type="PANTHER" id="PTHR43209:SF1">
    <property type="entry name" value="TRNA SULFURTRANSFERASE"/>
    <property type="match status" value="1"/>
</dbReference>
<comment type="catalytic activity">
    <reaction evidence="9">
        <text>[ThiI sulfur-carrier protein]-S-sulfanyl-L-cysteine + a uridine in tRNA + 2 reduced [2Fe-2S]-[ferredoxin] + ATP + H(+) = [ThiI sulfur-carrier protein]-L-cysteine + a 4-thiouridine in tRNA + 2 oxidized [2Fe-2S]-[ferredoxin] + AMP + diphosphate</text>
        <dbReference type="Rhea" id="RHEA:24176"/>
        <dbReference type="Rhea" id="RHEA-COMP:10000"/>
        <dbReference type="Rhea" id="RHEA-COMP:10001"/>
        <dbReference type="Rhea" id="RHEA-COMP:13337"/>
        <dbReference type="Rhea" id="RHEA-COMP:13338"/>
        <dbReference type="Rhea" id="RHEA-COMP:13339"/>
        <dbReference type="Rhea" id="RHEA-COMP:13340"/>
        <dbReference type="ChEBI" id="CHEBI:15378"/>
        <dbReference type="ChEBI" id="CHEBI:29950"/>
        <dbReference type="ChEBI" id="CHEBI:30616"/>
        <dbReference type="ChEBI" id="CHEBI:33019"/>
        <dbReference type="ChEBI" id="CHEBI:33737"/>
        <dbReference type="ChEBI" id="CHEBI:33738"/>
        <dbReference type="ChEBI" id="CHEBI:61963"/>
        <dbReference type="ChEBI" id="CHEBI:65315"/>
        <dbReference type="ChEBI" id="CHEBI:136798"/>
        <dbReference type="ChEBI" id="CHEBI:456215"/>
        <dbReference type="EC" id="2.8.1.4"/>
    </reaction>
</comment>
<feature type="binding site" evidence="9">
    <location>
        <position position="287"/>
    </location>
    <ligand>
        <name>ATP</name>
        <dbReference type="ChEBI" id="CHEBI:30616"/>
    </ligand>
</feature>
<dbReference type="InterPro" id="IPR004114">
    <property type="entry name" value="THUMP_dom"/>
</dbReference>
<dbReference type="PROSITE" id="PS51165">
    <property type="entry name" value="THUMP"/>
    <property type="match status" value="1"/>
</dbReference>
<dbReference type="EC" id="2.8.1.4" evidence="9"/>
<reference evidence="11 12" key="1">
    <citation type="journal article" date="2022" name="Int. J. Syst. Evol. Microbiol.">
        <title>Apilactobacillus apisilvae sp. nov., Nicolia spurrieriana gen. nov. sp. nov., Bombilactobacillus folatiphilus sp. nov. and Bombilactobacillus thymidiniphilus sp. nov., four new lactic acid bacterial isolates from stingless bees Tetragonula carbonaria and Austroplebeia australis.</title>
        <authorList>
            <person name="Oliphant S.A."/>
            <person name="Watson-Haigh N.S."/>
            <person name="Sumby K.M."/>
            <person name="Gardner J."/>
            <person name="Groom S."/>
            <person name="Jiranek V."/>
        </authorList>
    </citation>
    <scope>NUCLEOTIDE SEQUENCE [LARGE SCALE GENOMIC DNA]</scope>
    <source>
        <strain evidence="11 12">SG5_A10</strain>
    </source>
</reference>
<dbReference type="CDD" id="cd01712">
    <property type="entry name" value="PPase_ThiI"/>
    <property type="match status" value="1"/>
</dbReference>
<dbReference type="InterPro" id="IPR020536">
    <property type="entry name" value="ThiI_AANH"/>
</dbReference>
<dbReference type="SUPFAM" id="SSF143437">
    <property type="entry name" value="THUMP domain-like"/>
    <property type="match status" value="1"/>
</dbReference>
<evidence type="ECO:0000259" key="10">
    <source>
        <dbReference type="PROSITE" id="PS51165"/>
    </source>
</evidence>
<dbReference type="GO" id="GO:0140741">
    <property type="term" value="F:tRNA-uracil-4 sulfurtransferase activity"/>
    <property type="evidence" value="ECO:0007669"/>
    <property type="project" value="UniProtKB-EC"/>
</dbReference>
<dbReference type="InterPro" id="IPR054173">
    <property type="entry name" value="ThiI_fer"/>
</dbReference>
<evidence type="ECO:0000256" key="9">
    <source>
        <dbReference type="HAMAP-Rule" id="MF_00021"/>
    </source>
</evidence>
<dbReference type="EMBL" id="CP093362">
    <property type="protein sequence ID" value="UQS85170.1"/>
    <property type="molecule type" value="Genomic_DNA"/>
</dbReference>
<comment type="similarity">
    <text evidence="9">Belongs to the ThiI family.</text>
</comment>
<keyword evidence="2 9" id="KW-0963">Cytoplasm</keyword>
<protein>
    <recommendedName>
        <fullName evidence="9">Probable tRNA sulfurtransferase</fullName>
        <ecNumber evidence="9">2.8.1.4</ecNumber>
    </recommendedName>
    <alternativeName>
        <fullName evidence="9">Sulfur carrier protein ThiS sulfurtransferase</fullName>
    </alternativeName>
    <alternativeName>
        <fullName evidence="9">Thiamine biosynthesis protein ThiI</fullName>
    </alternativeName>
    <alternativeName>
        <fullName evidence="9">tRNA 4-thiouridine synthase</fullName>
    </alternativeName>
</protein>
<evidence type="ECO:0000256" key="3">
    <source>
        <dbReference type="ARBA" id="ARBA00022555"/>
    </source>
</evidence>
<comment type="catalytic activity">
    <reaction evidence="9">
        <text>[ThiS sulfur-carrier protein]-C-terminal Gly-Gly-AMP + S-sulfanyl-L-cysteinyl-[cysteine desulfurase] + AH2 = [ThiS sulfur-carrier protein]-C-terminal-Gly-aminoethanethioate + L-cysteinyl-[cysteine desulfurase] + A + AMP + 2 H(+)</text>
        <dbReference type="Rhea" id="RHEA:43340"/>
        <dbReference type="Rhea" id="RHEA-COMP:12157"/>
        <dbReference type="Rhea" id="RHEA-COMP:12158"/>
        <dbReference type="Rhea" id="RHEA-COMP:12910"/>
        <dbReference type="Rhea" id="RHEA-COMP:19908"/>
        <dbReference type="ChEBI" id="CHEBI:13193"/>
        <dbReference type="ChEBI" id="CHEBI:15378"/>
        <dbReference type="ChEBI" id="CHEBI:17499"/>
        <dbReference type="ChEBI" id="CHEBI:29950"/>
        <dbReference type="ChEBI" id="CHEBI:61963"/>
        <dbReference type="ChEBI" id="CHEBI:90618"/>
        <dbReference type="ChEBI" id="CHEBI:232372"/>
        <dbReference type="ChEBI" id="CHEBI:456215"/>
    </reaction>
</comment>
<organism evidence="11 12">
    <name type="scientific">Apilactobacillus apisilvae</name>
    <dbReference type="NCBI Taxonomy" id="2923364"/>
    <lineage>
        <taxon>Bacteria</taxon>
        <taxon>Bacillati</taxon>
        <taxon>Bacillota</taxon>
        <taxon>Bacilli</taxon>
        <taxon>Lactobacillales</taxon>
        <taxon>Lactobacillaceae</taxon>
        <taxon>Apilactobacillus</taxon>
    </lineage>
</organism>
<feature type="domain" description="THUMP" evidence="10">
    <location>
        <begin position="60"/>
        <end position="165"/>
    </location>
</feature>
<accession>A0ABY4PI55</accession>
<dbReference type="InterPro" id="IPR014729">
    <property type="entry name" value="Rossmann-like_a/b/a_fold"/>
</dbReference>
<feature type="binding site" evidence="9">
    <location>
        <begin position="183"/>
        <end position="184"/>
    </location>
    <ligand>
        <name>ATP</name>
        <dbReference type="ChEBI" id="CHEBI:30616"/>
    </ligand>
</feature>
<dbReference type="NCBIfam" id="TIGR00342">
    <property type="entry name" value="tRNA uracil 4-sulfurtransferase ThiI"/>
    <property type="match status" value="1"/>
</dbReference>
<comment type="subcellular location">
    <subcellularLocation>
        <location evidence="1 9">Cytoplasm</location>
    </subcellularLocation>
</comment>
<feature type="binding site" evidence="9">
    <location>
        <position position="265"/>
    </location>
    <ligand>
        <name>ATP</name>
        <dbReference type="ChEBI" id="CHEBI:30616"/>
    </ligand>
</feature>
<dbReference type="InterPro" id="IPR050102">
    <property type="entry name" value="tRNA_sulfurtransferase_ThiI"/>
</dbReference>
<evidence type="ECO:0000256" key="5">
    <source>
        <dbReference type="ARBA" id="ARBA00022741"/>
    </source>
</evidence>
<dbReference type="InterPro" id="IPR049961">
    <property type="entry name" value="ThiI_N"/>
</dbReference>
<dbReference type="RefSeq" id="WP_249511148.1">
    <property type="nucleotide sequence ID" value="NZ_CP093362.1"/>
</dbReference>
<keyword evidence="7 9" id="KW-0694">RNA-binding</keyword>
<evidence type="ECO:0000256" key="6">
    <source>
        <dbReference type="ARBA" id="ARBA00022840"/>
    </source>
</evidence>
<evidence type="ECO:0000313" key="11">
    <source>
        <dbReference type="EMBL" id="UQS85170.1"/>
    </source>
</evidence>
<dbReference type="CDD" id="cd11716">
    <property type="entry name" value="THUMP_ThiI"/>
    <property type="match status" value="1"/>
</dbReference>
<comment type="pathway">
    <text evidence="9">Cofactor biosynthesis; thiamine diphosphate biosynthesis.</text>
</comment>
<feature type="binding site" evidence="9">
    <location>
        <begin position="208"/>
        <end position="209"/>
    </location>
    <ligand>
        <name>ATP</name>
        <dbReference type="ChEBI" id="CHEBI:30616"/>
    </ligand>
</feature>
<evidence type="ECO:0000256" key="8">
    <source>
        <dbReference type="ARBA" id="ARBA00022977"/>
    </source>
</evidence>
<dbReference type="InterPro" id="IPR003720">
    <property type="entry name" value="tRNA_STrfase"/>
</dbReference>
<dbReference type="Gene3D" id="3.40.50.620">
    <property type="entry name" value="HUPs"/>
    <property type="match status" value="1"/>
</dbReference>
<evidence type="ECO:0000313" key="12">
    <source>
        <dbReference type="Proteomes" id="UP000831859"/>
    </source>
</evidence>
<dbReference type="PANTHER" id="PTHR43209">
    <property type="entry name" value="TRNA SULFURTRANSFERASE"/>
    <property type="match status" value="1"/>
</dbReference>
<dbReference type="Pfam" id="PF02568">
    <property type="entry name" value="ThiI"/>
    <property type="match status" value="1"/>
</dbReference>
<comment type="function">
    <text evidence="9">Catalyzes the ATP-dependent transfer of a sulfur to tRNA to produce 4-thiouridine in position 8 of tRNAs, which functions as a near-UV photosensor. Also catalyzes the transfer of sulfur to the sulfur carrier protein ThiS, forming ThiS-thiocarboxylate. This is a step in the synthesis of thiazole, in the thiamine biosynthesis pathway. The sulfur is donated as persulfide by IscS.</text>
</comment>
<evidence type="ECO:0000256" key="2">
    <source>
        <dbReference type="ARBA" id="ARBA00022490"/>
    </source>
</evidence>
<evidence type="ECO:0000256" key="7">
    <source>
        <dbReference type="ARBA" id="ARBA00022884"/>
    </source>
</evidence>
<keyword evidence="5 9" id="KW-0547">Nucleotide-binding</keyword>